<accession>A0A1M5XX43</accession>
<dbReference type="RefSeq" id="WP_067664927.1">
    <property type="nucleotide sequence ID" value="NZ_FQXG01000006.1"/>
</dbReference>
<name>A0A1M5XX43_9GAMM</name>
<keyword evidence="3" id="KW-0413">Isomerase</keyword>
<dbReference type="CDD" id="cd02947">
    <property type="entry name" value="TRX_family"/>
    <property type="match status" value="1"/>
</dbReference>
<dbReference type="InterPro" id="IPR036249">
    <property type="entry name" value="Thioredoxin-like_sf"/>
</dbReference>
<keyword evidence="4" id="KW-1185">Reference proteome</keyword>
<proteinExistence type="predicted"/>
<dbReference type="InterPro" id="IPR013766">
    <property type="entry name" value="Thioredoxin_domain"/>
</dbReference>
<dbReference type="GO" id="GO:0016853">
    <property type="term" value="F:isomerase activity"/>
    <property type="evidence" value="ECO:0007669"/>
    <property type="project" value="UniProtKB-KW"/>
</dbReference>
<feature type="signal peptide" evidence="1">
    <location>
        <begin position="1"/>
        <end position="20"/>
    </location>
</feature>
<evidence type="ECO:0000259" key="2">
    <source>
        <dbReference type="PROSITE" id="PS51352"/>
    </source>
</evidence>
<feature type="chain" id="PRO_5009915109" evidence="1">
    <location>
        <begin position="21"/>
        <end position="184"/>
    </location>
</feature>
<dbReference type="EMBL" id="FQXG01000006">
    <property type="protein sequence ID" value="SHI04395.1"/>
    <property type="molecule type" value="Genomic_DNA"/>
</dbReference>
<dbReference type="Proteomes" id="UP000184268">
    <property type="component" value="Unassembled WGS sequence"/>
</dbReference>
<protein>
    <submittedName>
        <fullName evidence="3">Thiol-disulfide isomerase or thioredoxin</fullName>
    </submittedName>
</protein>
<evidence type="ECO:0000313" key="3">
    <source>
        <dbReference type="EMBL" id="SHI04395.1"/>
    </source>
</evidence>
<dbReference type="SUPFAM" id="SSF52833">
    <property type="entry name" value="Thioredoxin-like"/>
    <property type="match status" value="1"/>
</dbReference>
<evidence type="ECO:0000256" key="1">
    <source>
        <dbReference type="SAM" id="SignalP"/>
    </source>
</evidence>
<dbReference type="AlphaFoldDB" id="A0A1M5XX43"/>
<dbReference type="PROSITE" id="PS51352">
    <property type="entry name" value="THIOREDOXIN_2"/>
    <property type="match status" value="1"/>
</dbReference>
<organism evidence="3 4">
    <name type="scientific">Ferrimonas marina</name>
    <dbReference type="NCBI Taxonomy" id="299255"/>
    <lineage>
        <taxon>Bacteria</taxon>
        <taxon>Pseudomonadati</taxon>
        <taxon>Pseudomonadota</taxon>
        <taxon>Gammaproteobacteria</taxon>
        <taxon>Alteromonadales</taxon>
        <taxon>Ferrimonadaceae</taxon>
        <taxon>Ferrimonas</taxon>
    </lineage>
</organism>
<dbReference type="STRING" id="299255.SAMN02745129_3776"/>
<dbReference type="OrthoDB" id="6398367at2"/>
<keyword evidence="1" id="KW-0732">Signal</keyword>
<feature type="domain" description="Thioredoxin" evidence="2">
    <location>
        <begin position="5"/>
        <end position="184"/>
    </location>
</feature>
<evidence type="ECO:0000313" key="4">
    <source>
        <dbReference type="Proteomes" id="UP000184268"/>
    </source>
</evidence>
<gene>
    <name evidence="3" type="ORF">SAMN02745129_3776</name>
</gene>
<dbReference type="Pfam" id="PF14595">
    <property type="entry name" value="Thioredoxin_9"/>
    <property type="match status" value="1"/>
</dbReference>
<dbReference type="Gene3D" id="3.40.30.10">
    <property type="entry name" value="Glutaredoxin"/>
    <property type="match status" value="1"/>
</dbReference>
<reference evidence="3 4" key="1">
    <citation type="submission" date="2016-11" db="EMBL/GenBank/DDBJ databases">
        <authorList>
            <person name="Jaros S."/>
            <person name="Januszkiewicz K."/>
            <person name="Wedrychowicz H."/>
        </authorList>
    </citation>
    <scope>NUCLEOTIDE SEQUENCE [LARGE SCALE GENOMIC DNA]</scope>
    <source>
        <strain evidence="3 4">DSM 16917</strain>
    </source>
</reference>
<sequence length="184" mass="20271">MKKALLAAVIAPLFMMPAHADEESKGGCGFEDNAQGGLFATCDQQEEKKEVILTGELGFDDLRQQPGYDDNFASYQPDATLVAALQKITTPTELVVIVGTWCPDCHRETPRLAKILEQANNPHISVKYIGIDRSRTDPEGLAAAYDFQRIPTVLVHQGGEEVGRIVESPEVTLEHDLFKILHAR</sequence>